<reference evidence="1" key="1">
    <citation type="submission" date="2023-11" db="EMBL/GenBank/DDBJ databases">
        <authorList>
            <person name="Poullet M."/>
        </authorList>
    </citation>
    <scope>NUCLEOTIDE SEQUENCE</scope>
    <source>
        <strain evidence="1">E1834</strain>
    </source>
</reference>
<evidence type="ECO:0000313" key="1">
    <source>
        <dbReference type="EMBL" id="CAK5071615.1"/>
    </source>
</evidence>
<dbReference type="EMBL" id="CAVMJV010000022">
    <property type="protein sequence ID" value="CAK5071615.1"/>
    <property type="molecule type" value="Genomic_DNA"/>
</dbReference>
<gene>
    <name evidence="1" type="ORF">MENTE1834_LOCUS18949</name>
</gene>
<dbReference type="Proteomes" id="UP001497535">
    <property type="component" value="Unassembled WGS sequence"/>
</dbReference>
<name>A0ACB0Z052_MELEN</name>
<keyword evidence="2" id="KW-1185">Reference proteome</keyword>
<organism evidence="1 2">
    <name type="scientific">Meloidogyne enterolobii</name>
    <name type="common">Root-knot nematode worm</name>
    <name type="synonym">Meloidogyne mayaguensis</name>
    <dbReference type="NCBI Taxonomy" id="390850"/>
    <lineage>
        <taxon>Eukaryota</taxon>
        <taxon>Metazoa</taxon>
        <taxon>Ecdysozoa</taxon>
        <taxon>Nematoda</taxon>
        <taxon>Chromadorea</taxon>
        <taxon>Rhabditida</taxon>
        <taxon>Tylenchina</taxon>
        <taxon>Tylenchomorpha</taxon>
        <taxon>Tylenchoidea</taxon>
        <taxon>Meloidogynidae</taxon>
        <taxon>Meloidogyninae</taxon>
        <taxon>Meloidogyne</taxon>
    </lineage>
</organism>
<comment type="caution">
    <text evidence="1">The sequence shown here is derived from an EMBL/GenBank/DDBJ whole genome shotgun (WGS) entry which is preliminary data.</text>
</comment>
<accession>A0ACB0Z052</accession>
<protein>
    <submittedName>
        <fullName evidence="1">Uncharacterized protein</fullName>
    </submittedName>
</protein>
<sequence>MFVINRRCFCMSRSMTTFVRKFATETKTNNPKSNEDQLTSTINLLTNQVKSMQFEINCKFEALNTQMKVFELGHLRTDICGYS</sequence>
<evidence type="ECO:0000313" key="2">
    <source>
        <dbReference type="Proteomes" id="UP001497535"/>
    </source>
</evidence>
<proteinExistence type="predicted"/>